<dbReference type="EMBL" id="MU859133">
    <property type="protein sequence ID" value="KAK3952012.1"/>
    <property type="molecule type" value="Genomic_DNA"/>
</dbReference>
<comment type="caution">
    <text evidence="2">The sequence shown here is derived from an EMBL/GenBank/DDBJ whole genome shotgun (WGS) entry which is preliminary data.</text>
</comment>
<gene>
    <name evidence="2" type="ORF">QBC32DRAFT_370641</name>
</gene>
<evidence type="ECO:0000313" key="3">
    <source>
        <dbReference type="Proteomes" id="UP001303222"/>
    </source>
</evidence>
<dbReference type="AlphaFoldDB" id="A0AAN6NTY3"/>
<feature type="region of interest" description="Disordered" evidence="1">
    <location>
        <begin position="53"/>
        <end position="145"/>
    </location>
</feature>
<name>A0AAN6NTY3_9PEZI</name>
<evidence type="ECO:0000313" key="2">
    <source>
        <dbReference type="EMBL" id="KAK3952012.1"/>
    </source>
</evidence>
<protein>
    <submittedName>
        <fullName evidence="2">Uncharacterized protein</fullName>
    </submittedName>
</protein>
<feature type="compositionally biased region" description="Polar residues" evidence="1">
    <location>
        <begin position="130"/>
        <end position="140"/>
    </location>
</feature>
<feature type="region of interest" description="Disordered" evidence="1">
    <location>
        <begin position="297"/>
        <end position="319"/>
    </location>
</feature>
<feature type="compositionally biased region" description="Low complexity" evidence="1">
    <location>
        <begin position="103"/>
        <end position="112"/>
    </location>
</feature>
<accession>A0AAN6NTY3</accession>
<feature type="compositionally biased region" description="Basic and acidic residues" evidence="1">
    <location>
        <begin position="81"/>
        <end position="90"/>
    </location>
</feature>
<dbReference type="Proteomes" id="UP001303222">
    <property type="component" value="Unassembled WGS sequence"/>
</dbReference>
<reference evidence="2" key="1">
    <citation type="journal article" date="2023" name="Mol. Phylogenet. Evol.">
        <title>Genome-scale phylogeny and comparative genomics of the fungal order Sordariales.</title>
        <authorList>
            <person name="Hensen N."/>
            <person name="Bonometti L."/>
            <person name="Westerberg I."/>
            <person name="Brannstrom I.O."/>
            <person name="Guillou S."/>
            <person name="Cros-Aarteil S."/>
            <person name="Calhoun S."/>
            <person name="Haridas S."/>
            <person name="Kuo A."/>
            <person name="Mondo S."/>
            <person name="Pangilinan J."/>
            <person name="Riley R."/>
            <person name="LaButti K."/>
            <person name="Andreopoulos B."/>
            <person name="Lipzen A."/>
            <person name="Chen C."/>
            <person name="Yan M."/>
            <person name="Daum C."/>
            <person name="Ng V."/>
            <person name="Clum A."/>
            <person name="Steindorff A."/>
            <person name="Ohm R.A."/>
            <person name="Martin F."/>
            <person name="Silar P."/>
            <person name="Natvig D.O."/>
            <person name="Lalanne C."/>
            <person name="Gautier V."/>
            <person name="Ament-Velasquez S.L."/>
            <person name="Kruys A."/>
            <person name="Hutchinson M.I."/>
            <person name="Powell A.J."/>
            <person name="Barry K."/>
            <person name="Miller A.N."/>
            <person name="Grigoriev I.V."/>
            <person name="Debuchy R."/>
            <person name="Gladieux P."/>
            <person name="Hiltunen Thoren M."/>
            <person name="Johannesson H."/>
        </authorList>
    </citation>
    <scope>NUCLEOTIDE SEQUENCE</scope>
    <source>
        <strain evidence="2">CBS 626.80</strain>
    </source>
</reference>
<sequence>MAAFLLPSWQLDFSGPQGRAPTVHEIRQQQRSSVKRRKVKFAPQLHTLTKVLLPSPSVSRPTGQVRGSLRCRSPSPFPRGRVAEEVKEIEGQPEGDVLDEPSRPASRASNASTNMWGPPISYLDDCRQGRSPSRPVNQGVQARRKVKVITPSTSKAQPQSASIEKMPSTMVNDKTPLLADTNTCVVDANSEEEDVTVTAIIQQLNPHSSNEMPVINSTRPFQYLGVNQDDISFYRVGCGLTRSNKHTPLEKSAAKTTGLLPVPRHRYFEYTGSRASFGVGSSTTINTGAVCNAKSRSGYDTLTTSKSQKPSLPLSSSLGAGQSLPAGSAGFVDYDTVTRIASPVTYSEVVAVNETQSRQKSLSPKQRNMSQESPSIGSATLKFSSNLEVATLFEAQEASRPTTNRIWSTSLDTGTNLGRVPTRKRLQNSMKQLRSFPPTKSARYTNYEPRAGLFGKLGKAP</sequence>
<organism evidence="2 3">
    <name type="scientific">Pseudoneurospora amorphoporcata</name>
    <dbReference type="NCBI Taxonomy" id="241081"/>
    <lineage>
        <taxon>Eukaryota</taxon>
        <taxon>Fungi</taxon>
        <taxon>Dikarya</taxon>
        <taxon>Ascomycota</taxon>
        <taxon>Pezizomycotina</taxon>
        <taxon>Sordariomycetes</taxon>
        <taxon>Sordariomycetidae</taxon>
        <taxon>Sordariales</taxon>
        <taxon>Sordariaceae</taxon>
        <taxon>Pseudoneurospora</taxon>
    </lineage>
</organism>
<keyword evidence="3" id="KW-1185">Reference proteome</keyword>
<proteinExistence type="predicted"/>
<feature type="compositionally biased region" description="Low complexity" evidence="1">
    <location>
        <begin position="305"/>
        <end position="319"/>
    </location>
</feature>
<reference evidence="2" key="2">
    <citation type="submission" date="2023-06" db="EMBL/GenBank/DDBJ databases">
        <authorList>
            <consortium name="Lawrence Berkeley National Laboratory"/>
            <person name="Mondo S.J."/>
            <person name="Hensen N."/>
            <person name="Bonometti L."/>
            <person name="Westerberg I."/>
            <person name="Brannstrom I.O."/>
            <person name="Guillou S."/>
            <person name="Cros-Aarteil S."/>
            <person name="Calhoun S."/>
            <person name="Haridas S."/>
            <person name="Kuo A."/>
            <person name="Pangilinan J."/>
            <person name="Riley R."/>
            <person name="Labutti K."/>
            <person name="Andreopoulos B."/>
            <person name="Lipzen A."/>
            <person name="Chen C."/>
            <person name="Yanf M."/>
            <person name="Daum C."/>
            <person name="Ng V."/>
            <person name="Clum A."/>
            <person name="Steindorff A."/>
            <person name="Ohm R."/>
            <person name="Martin F."/>
            <person name="Silar P."/>
            <person name="Natvig D."/>
            <person name="Lalanne C."/>
            <person name="Gautier V."/>
            <person name="Ament-Velasquez S.L."/>
            <person name="Kruys A."/>
            <person name="Hutchinson M.I."/>
            <person name="Powell A.J."/>
            <person name="Barry K."/>
            <person name="Miller A.N."/>
            <person name="Grigoriev I.V."/>
            <person name="Debuchy R."/>
            <person name="Gladieux P."/>
            <person name="Thoren M.H."/>
            <person name="Johannesson H."/>
        </authorList>
    </citation>
    <scope>NUCLEOTIDE SEQUENCE</scope>
    <source>
        <strain evidence="2">CBS 626.80</strain>
    </source>
</reference>
<evidence type="ECO:0000256" key="1">
    <source>
        <dbReference type="SAM" id="MobiDB-lite"/>
    </source>
</evidence>
<feature type="region of interest" description="Disordered" evidence="1">
    <location>
        <begin position="354"/>
        <end position="377"/>
    </location>
</feature>